<dbReference type="EMBL" id="BTSY01000007">
    <property type="protein sequence ID" value="GMT36465.1"/>
    <property type="molecule type" value="Genomic_DNA"/>
</dbReference>
<keyword evidence="1" id="KW-1133">Transmembrane helix</keyword>
<proteinExistence type="predicted"/>
<feature type="transmembrane region" description="Helical" evidence="1">
    <location>
        <begin position="83"/>
        <end position="105"/>
    </location>
</feature>
<accession>A0AAV5X0N4</accession>
<comment type="caution">
    <text evidence="2">The sequence shown here is derived from an EMBL/GenBank/DDBJ whole genome shotgun (WGS) entry which is preliminary data.</text>
</comment>
<reference evidence="2" key="1">
    <citation type="submission" date="2023-10" db="EMBL/GenBank/DDBJ databases">
        <title>Genome assembly of Pristionchus species.</title>
        <authorList>
            <person name="Yoshida K."/>
            <person name="Sommer R.J."/>
        </authorList>
    </citation>
    <scope>NUCLEOTIDE SEQUENCE</scope>
    <source>
        <strain evidence="2">RS5133</strain>
    </source>
</reference>
<keyword evidence="1" id="KW-0472">Membrane</keyword>
<organism evidence="2 3">
    <name type="scientific">Pristionchus fissidentatus</name>
    <dbReference type="NCBI Taxonomy" id="1538716"/>
    <lineage>
        <taxon>Eukaryota</taxon>
        <taxon>Metazoa</taxon>
        <taxon>Ecdysozoa</taxon>
        <taxon>Nematoda</taxon>
        <taxon>Chromadorea</taxon>
        <taxon>Rhabditida</taxon>
        <taxon>Rhabditina</taxon>
        <taxon>Diplogasteromorpha</taxon>
        <taxon>Diplogasteroidea</taxon>
        <taxon>Neodiplogasteridae</taxon>
        <taxon>Pristionchus</taxon>
    </lineage>
</organism>
<protein>
    <submittedName>
        <fullName evidence="2">Uncharacterized protein</fullName>
    </submittedName>
</protein>
<name>A0AAV5X0N4_9BILA</name>
<sequence>MFIVLFSLFSIGFAAPVGPNGISVNEVSDSPMEGSIYLQVLQLVEPKLREHMMNQGVPEEAVEEFFQVQSIWIRSSRWFCHTQVFHCIYCLFYFPCLLPLTAFLFTMSLG</sequence>
<evidence type="ECO:0000256" key="1">
    <source>
        <dbReference type="SAM" id="Phobius"/>
    </source>
</evidence>
<dbReference type="AlphaFoldDB" id="A0AAV5X0N4"/>
<evidence type="ECO:0000313" key="3">
    <source>
        <dbReference type="Proteomes" id="UP001432322"/>
    </source>
</evidence>
<keyword evidence="3" id="KW-1185">Reference proteome</keyword>
<evidence type="ECO:0000313" key="2">
    <source>
        <dbReference type="EMBL" id="GMT36465.1"/>
    </source>
</evidence>
<gene>
    <name evidence="2" type="ORF">PFISCL1PPCAC_27762</name>
</gene>
<keyword evidence="1" id="KW-0812">Transmembrane</keyword>
<dbReference type="Proteomes" id="UP001432322">
    <property type="component" value="Unassembled WGS sequence"/>
</dbReference>